<evidence type="ECO:0000313" key="2">
    <source>
        <dbReference type="EMBL" id="MPM60706.1"/>
    </source>
</evidence>
<proteinExistence type="predicted"/>
<protein>
    <recommendedName>
        <fullName evidence="3">DUF1566 domain-containing protein</fullName>
    </recommendedName>
</protein>
<dbReference type="InterPro" id="IPR013378">
    <property type="entry name" value="InlB-like_B-rpt"/>
</dbReference>
<dbReference type="NCBIfam" id="TIGR02543">
    <property type="entry name" value="List_Bact_rpt"/>
    <property type="match status" value="1"/>
</dbReference>
<comment type="caution">
    <text evidence="2">The sequence shown here is derived from an EMBL/GenBank/DDBJ whole genome shotgun (WGS) entry which is preliminary data.</text>
</comment>
<name>A0A645B6M0_9ZZZZ</name>
<dbReference type="Pfam" id="PF09479">
    <property type="entry name" value="Flg_new"/>
    <property type="match status" value="2"/>
</dbReference>
<evidence type="ECO:0000256" key="1">
    <source>
        <dbReference type="ARBA" id="ARBA00004196"/>
    </source>
</evidence>
<dbReference type="AlphaFoldDB" id="A0A645B6M0"/>
<dbReference type="GO" id="GO:0030313">
    <property type="term" value="C:cell envelope"/>
    <property type="evidence" value="ECO:0007669"/>
    <property type="project" value="UniProtKB-SubCell"/>
</dbReference>
<organism evidence="2">
    <name type="scientific">bioreactor metagenome</name>
    <dbReference type="NCBI Taxonomy" id="1076179"/>
    <lineage>
        <taxon>unclassified sequences</taxon>
        <taxon>metagenomes</taxon>
        <taxon>ecological metagenomes</taxon>
    </lineage>
</organism>
<dbReference type="InterPro" id="IPR042229">
    <property type="entry name" value="Listeria/Bacterioides_rpt_sf"/>
</dbReference>
<gene>
    <name evidence="2" type="ORF">SDC9_107558</name>
</gene>
<sequence length="345" mass="37642">MTVTFDDQDADISVDPASKKVLNIIGANKVGSLPTSPQKTGASFGGWYTQTNGGGTEFNASTPVTGDITVYAKWKHTVTFDDQDADTTVEPVSRTVLYTTGTDIVGSLPTPPVKRGDTFGGWYTEVKGGGTEFNASTPLAGDITVYAKWIPDYVPGDTGPAGGIVFYDKGKYRDGWRFMEAAPSDITTEFNPTSEYQHIFGLYRTEADGVNLAVGTGTAIGTGKANTEALVNAMGTTAYYIGDDSTENTEYYAARTCSLYEYGGYADWFLPSKDELNAMYENLYDIEVPIGNFTDTYYWSSSEYPNAPGYGNSPFYVCIQNFQNGNSLMNPRQQSMFRVRPARVF</sequence>
<dbReference type="EMBL" id="VSSQ01017936">
    <property type="protein sequence ID" value="MPM60706.1"/>
    <property type="molecule type" value="Genomic_DNA"/>
</dbReference>
<accession>A0A645B6M0</accession>
<dbReference type="Gene3D" id="2.60.40.4270">
    <property type="entry name" value="Listeria-Bacteroides repeat domain"/>
    <property type="match status" value="2"/>
</dbReference>
<evidence type="ECO:0008006" key="3">
    <source>
        <dbReference type="Google" id="ProtNLM"/>
    </source>
</evidence>
<comment type="subcellular location">
    <subcellularLocation>
        <location evidence="1">Cell envelope</location>
    </subcellularLocation>
</comment>
<reference evidence="2" key="1">
    <citation type="submission" date="2019-08" db="EMBL/GenBank/DDBJ databases">
        <authorList>
            <person name="Kucharzyk K."/>
            <person name="Murdoch R.W."/>
            <person name="Higgins S."/>
            <person name="Loffler F."/>
        </authorList>
    </citation>
    <scope>NUCLEOTIDE SEQUENCE</scope>
</reference>